<gene>
    <name evidence="3" type="ORF">ACFOPI_11910</name>
</gene>
<dbReference type="Proteomes" id="UP001595729">
    <property type="component" value="Unassembled WGS sequence"/>
</dbReference>
<comment type="caution">
    <text evidence="3">The sequence shown here is derived from an EMBL/GenBank/DDBJ whole genome shotgun (WGS) entry which is preliminary data.</text>
</comment>
<sequence>MADAHHPSVSTAHALAVLLDLSRRARRAGSIEELGFLLVNETHHLVAFRQAALWNADAGVKALSGVLQPEANAPYVQWLDRLARHLAATTPTQAGTVTAAGLPADLAADWAEWWPAHALWLPLPVLSGHPAEALLLARDAAWSQTDLQLLTEWTDSWQHAQRVLQPSAAAGWRGWFRRARHQLRHDPARPWWRQARSRWLALALLLPLMPVRMTVMAPGELVPAHPVTVRSPMDGVLDVFHVQPNQQVERDQPLFGLDEALIQSRVAVAAQVLATAEAEYRQASQQALNDPKSKMQLALLPGKIAEKRAELEYLQAQAGRARVTAPQAGVVLLDDPSEWLGRPVSTGERVLRIAAPDDREVEAWLPIGDAIPLETGDTVRLYLSANPLSPVSATVRYVAHDAVQRPDGSYAYRLRATISEPTDQRVGLKGTARIDGGWSPLAYWVMRRPLASLRGTVGL</sequence>
<protein>
    <submittedName>
        <fullName evidence="3">Efflux RND transporter periplasmic adaptor subunit</fullName>
    </submittedName>
</protein>
<keyword evidence="4" id="KW-1185">Reference proteome</keyword>
<name>A0ABV7W3D7_9BURK</name>
<organism evidence="3 4">
    <name type="scientific">Hydrogenophaga luteola</name>
    <dbReference type="NCBI Taxonomy" id="1591122"/>
    <lineage>
        <taxon>Bacteria</taxon>
        <taxon>Pseudomonadati</taxon>
        <taxon>Pseudomonadota</taxon>
        <taxon>Betaproteobacteria</taxon>
        <taxon>Burkholderiales</taxon>
        <taxon>Comamonadaceae</taxon>
        <taxon>Hydrogenophaga</taxon>
    </lineage>
</organism>
<accession>A0ABV7W3D7</accession>
<dbReference type="RefSeq" id="WP_382174092.1">
    <property type="nucleotide sequence ID" value="NZ_JBHRXX010000005.1"/>
</dbReference>
<dbReference type="PANTHER" id="PTHR32347:SF23">
    <property type="entry name" value="BLL5650 PROTEIN"/>
    <property type="match status" value="1"/>
</dbReference>
<proteinExistence type="predicted"/>
<dbReference type="PANTHER" id="PTHR32347">
    <property type="entry name" value="EFFLUX SYSTEM COMPONENT YKNX-RELATED"/>
    <property type="match status" value="1"/>
</dbReference>
<comment type="subcellular location">
    <subcellularLocation>
        <location evidence="1">Cell envelope</location>
    </subcellularLocation>
</comment>
<keyword evidence="2" id="KW-0175">Coiled coil</keyword>
<evidence type="ECO:0000256" key="1">
    <source>
        <dbReference type="ARBA" id="ARBA00004196"/>
    </source>
</evidence>
<dbReference type="InterPro" id="IPR050465">
    <property type="entry name" value="UPF0194_transport"/>
</dbReference>
<dbReference type="Gene3D" id="1.10.287.470">
    <property type="entry name" value="Helix hairpin bin"/>
    <property type="match status" value="1"/>
</dbReference>
<dbReference type="SUPFAM" id="SSF111369">
    <property type="entry name" value="HlyD-like secretion proteins"/>
    <property type="match status" value="1"/>
</dbReference>
<evidence type="ECO:0000313" key="4">
    <source>
        <dbReference type="Proteomes" id="UP001595729"/>
    </source>
</evidence>
<evidence type="ECO:0000313" key="3">
    <source>
        <dbReference type="EMBL" id="MFC3684300.1"/>
    </source>
</evidence>
<dbReference type="EMBL" id="JBHRXX010000005">
    <property type="protein sequence ID" value="MFC3684300.1"/>
    <property type="molecule type" value="Genomic_DNA"/>
</dbReference>
<reference evidence="4" key="1">
    <citation type="journal article" date="2019" name="Int. J. Syst. Evol. Microbiol.">
        <title>The Global Catalogue of Microorganisms (GCM) 10K type strain sequencing project: providing services to taxonomists for standard genome sequencing and annotation.</title>
        <authorList>
            <consortium name="The Broad Institute Genomics Platform"/>
            <consortium name="The Broad Institute Genome Sequencing Center for Infectious Disease"/>
            <person name="Wu L."/>
            <person name="Ma J."/>
        </authorList>
    </citation>
    <scope>NUCLEOTIDE SEQUENCE [LARGE SCALE GENOMIC DNA]</scope>
    <source>
        <strain evidence="4">KCTC 42501</strain>
    </source>
</reference>
<evidence type="ECO:0000256" key="2">
    <source>
        <dbReference type="ARBA" id="ARBA00023054"/>
    </source>
</evidence>
<dbReference type="Gene3D" id="2.40.50.100">
    <property type="match status" value="1"/>
</dbReference>
<dbReference type="Gene3D" id="2.40.30.170">
    <property type="match status" value="1"/>
</dbReference>